<dbReference type="AlphaFoldDB" id="A0AAW1PTY2"/>
<accession>A0AAW1PTY2</accession>
<gene>
    <name evidence="1" type="ORF">WJX73_000406</name>
</gene>
<dbReference type="Proteomes" id="UP001465755">
    <property type="component" value="Unassembled WGS sequence"/>
</dbReference>
<evidence type="ECO:0000313" key="2">
    <source>
        <dbReference type="Proteomes" id="UP001465755"/>
    </source>
</evidence>
<organism evidence="1 2">
    <name type="scientific">Symbiochloris irregularis</name>
    <dbReference type="NCBI Taxonomy" id="706552"/>
    <lineage>
        <taxon>Eukaryota</taxon>
        <taxon>Viridiplantae</taxon>
        <taxon>Chlorophyta</taxon>
        <taxon>core chlorophytes</taxon>
        <taxon>Trebouxiophyceae</taxon>
        <taxon>Trebouxiales</taxon>
        <taxon>Trebouxiaceae</taxon>
        <taxon>Symbiochloris</taxon>
    </lineage>
</organism>
<sequence length="66" mass="7313">MRNTGHPAKLLHKEVSQLQTSYSLAGHHHNQPLDQDVSPLQLSSSLVGAGEIEEMHNLPQSPMAYR</sequence>
<comment type="caution">
    <text evidence="1">The sequence shown here is derived from an EMBL/GenBank/DDBJ whole genome shotgun (WGS) entry which is preliminary data.</text>
</comment>
<name>A0AAW1PTY2_9CHLO</name>
<dbReference type="EMBL" id="JALJOQ010000010">
    <property type="protein sequence ID" value="KAK9811927.1"/>
    <property type="molecule type" value="Genomic_DNA"/>
</dbReference>
<reference evidence="1 2" key="1">
    <citation type="journal article" date="2024" name="Nat. Commun.">
        <title>Phylogenomics reveals the evolutionary origins of lichenization in chlorophyte algae.</title>
        <authorList>
            <person name="Puginier C."/>
            <person name="Libourel C."/>
            <person name="Otte J."/>
            <person name="Skaloud P."/>
            <person name="Haon M."/>
            <person name="Grisel S."/>
            <person name="Petersen M."/>
            <person name="Berrin J.G."/>
            <person name="Delaux P.M."/>
            <person name="Dal Grande F."/>
            <person name="Keller J."/>
        </authorList>
    </citation>
    <scope>NUCLEOTIDE SEQUENCE [LARGE SCALE GENOMIC DNA]</scope>
    <source>
        <strain evidence="1 2">SAG 2036</strain>
    </source>
</reference>
<protein>
    <submittedName>
        <fullName evidence="1">Uncharacterized protein</fullName>
    </submittedName>
</protein>
<proteinExistence type="predicted"/>
<evidence type="ECO:0000313" key="1">
    <source>
        <dbReference type="EMBL" id="KAK9811927.1"/>
    </source>
</evidence>
<keyword evidence="2" id="KW-1185">Reference proteome</keyword>